<dbReference type="Proteomes" id="UP000285301">
    <property type="component" value="Unassembled WGS sequence"/>
</dbReference>
<dbReference type="GO" id="GO:0046872">
    <property type="term" value="F:metal ion binding"/>
    <property type="evidence" value="ECO:0007669"/>
    <property type="project" value="UniProtKB-KW"/>
</dbReference>
<proteinExistence type="inferred from homology"/>
<evidence type="ECO:0000256" key="2">
    <source>
        <dbReference type="ARBA" id="ARBA00010564"/>
    </source>
</evidence>
<evidence type="ECO:0000259" key="11">
    <source>
        <dbReference type="Pfam" id="PF04104"/>
    </source>
</evidence>
<keyword evidence="4" id="KW-0004">4Fe-4S</keyword>
<reference evidence="13 14" key="1">
    <citation type="journal article" date="2018" name="Gigascience">
        <title>Genomes of trombidid mites reveal novel predicted allergens and laterally-transferred genes associated with secondary metabolism.</title>
        <authorList>
            <person name="Dong X."/>
            <person name="Chaisiri K."/>
            <person name="Xia D."/>
            <person name="Armstrong S.D."/>
            <person name="Fang Y."/>
            <person name="Donnelly M.J."/>
            <person name="Kadowaki T."/>
            <person name="McGarry J.W."/>
            <person name="Darby A.C."/>
            <person name="Makepeace B.L."/>
        </authorList>
    </citation>
    <scope>NUCLEOTIDE SEQUENCE [LARGE SCALE GENOMIC DNA]</scope>
    <source>
        <strain evidence="13">UoL-WK</strain>
    </source>
</reference>
<dbReference type="Pfam" id="PF04104">
    <property type="entry name" value="DNA_primase_lrg"/>
    <property type="match status" value="1"/>
</dbReference>
<dbReference type="CDD" id="cd07322">
    <property type="entry name" value="PriL_PriS_Eukaryotic"/>
    <property type="match status" value="1"/>
</dbReference>
<name>A0A3S3PST3_9ACAR</name>
<dbReference type="EMBL" id="NCKU01003373">
    <property type="protein sequence ID" value="RWS07646.1"/>
    <property type="molecule type" value="Genomic_DNA"/>
</dbReference>
<dbReference type="PANTHER" id="PTHR10537">
    <property type="entry name" value="DNA PRIMASE LARGE SUBUNIT"/>
    <property type="match status" value="1"/>
</dbReference>
<organism evidence="13 14">
    <name type="scientific">Dinothrombium tinctorium</name>
    <dbReference type="NCBI Taxonomy" id="1965070"/>
    <lineage>
        <taxon>Eukaryota</taxon>
        <taxon>Metazoa</taxon>
        <taxon>Ecdysozoa</taxon>
        <taxon>Arthropoda</taxon>
        <taxon>Chelicerata</taxon>
        <taxon>Arachnida</taxon>
        <taxon>Acari</taxon>
        <taxon>Acariformes</taxon>
        <taxon>Trombidiformes</taxon>
        <taxon>Prostigmata</taxon>
        <taxon>Anystina</taxon>
        <taxon>Parasitengona</taxon>
        <taxon>Trombidioidea</taxon>
        <taxon>Trombidiidae</taxon>
        <taxon>Dinothrombium</taxon>
    </lineage>
</organism>
<comment type="caution">
    <text evidence="13">The sequence shown here is derived from an EMBL/GenBank/DDBJ whole genome shotgun (WGS) entry which is preliminary data.</text>
</comment>
<dbReference type="Gene3D" id="1.20.930.80">
    <property type="match status" value="1"/>
</dbReference>
<dbReference type="STRING" id="1965070.A0A3S3PST3"/>
<dbReference type="GO" id="GO:0003677">
    <property type="term" value="F:DNA binding"/>
    <property type="evidence" value="ECO:0007669"/>
    <property type="project" value="UniProtKB-KW"/>
</dbReference>
<dbReference type="EMBL" id="NCKU01000366">
    <property type="protein sequence ID" value="RWS15781.1"/>
    <property type="molecule type" value="Genomic_DNA"/>
</dbReference>
<dbReference type="Pfam" id="PF26466">
    <property type="entry name" value="DNA_primase_lrg_N"/>
    <property type="match status" value="1"/>
</dbReference>
<evidence type="ECO:0000256" key="1">
    <source>
        <dbReference type="ARBA" id="ARBA00001966"/>
    </source>
</evidence>
<sequence length="397" mass="46475">MFITLESELLKIRLREQQQFMDKFFEANNLNFETAEASVSQELKKIYFSKENENEKGDIYKIPFEEALDVVKTRRAVLKEGYAYILAADMILIVVQKFQLELSQMLASLNLHLSEFEEDRRLIPLIDNLFQMSIKKKRSNVSSTKYHVTPEMLDDLSKESFPPCMKNIHENLRKNHHLRHYGRLHYGLFLKSIGLSLEDALNFFRQEFIQKVTPERFQKDYAYNIRYNYGKEGKKVSLSAYSCNKIINENAPQPGDTHGCPFRHFDAEHLKKFLKSCNISEQYIEEMLEDVKQKSYTKACSKYYQAKHNHPFPAEELYHPNQYYSESRKFFTVGLQLSDVSCGSEVSMQTEQNDTATEFYNNLECDEDVMHIDVSQVSELTKADSCGTSNEKDENEM</sequence>
<evidence type="ECO:0000256" key="6">
    <source>
        <dbReference type="ARBA" id="ARBA00022705"/>
    </source>
</evidence>
<keyword evidence="9" id="KW-0411">Iron-sulfur</keyword>
<dbReference type="InterPro" id="IPR058560">
    <property type="entry name" value="DNA_primase_C"/>
</dbReference>
<dbReference type="InterPro" id="IPR016558">
    <property type="entry name" value="DNA_primase_lsu_euk"/>
</dbReference>
<gene>
    <name evidence="12" type="ORF">B4U79_05738</name>
    <name evidence="13" type="ORF">B4U79_07077</name>
</gene>
<comment type="similarity">
    <text evidence="2">Belongs to the eukaryotic-type primase large subunit family.</text>
</comment>
<keyword evidence="7" id="KW-0479">Metal-binding</keyword>
<evidence type="ECO:0000256" key="8">
    <source>
        <dbReference type="ARBA" id="ARBA00023004"/>
    </source>
</evidence>
<dbReference type="GO" id="GO:0006269">
    <property type="term" value="P:DNA replication, synthesis of primer"/>
    <property type="evidence" value="ECO:0007669"/>
    <property type="project" value="UniProtKB-KW"/>
</dbReference>
<keyword evidence="6" id="KW-0235">DNA replication</keyword>
<dbReference type="GO" id="GO:0005658">
    <property type="term" value="C:alpha DNA polymerase:primase complex"/>
    <property type="evidence" value="ECO:0007669"/>
    <property type="project" value="UniProtKB-ARBA"/>
</dbReference>
<dbReference type="PANTHER" id="PTHR10537:SF3">
    <property type="entry name" value="DNA PRIMASE LARGE SUBUNIT"/>
    <property type="match status" value="1"/>
</dbReference>
<evidence type="ECO:0000256" key="9">
    <source>
        <dbReference type="ARBA" id="ARBA00023014"/>
    </source>
</evidence>
<keyword evidence="14" id="KW-1185">Reference proteome</keyword>
<evidence type="ECO:0000256" key="4">
    <source>
        <dbReference type="ARBA" id="ARBA00022485"/>
    </source>
</evidence>
<reference evidence="13" key="2">
    <citation type="submission" date="2018-11" db="EMBL/GenBank/DDBJ databases">
        <title>Trombidioid mite genomics.</title>
        <authorList>
            <person name="Dong X."/>
        </authorList>
    </citation>
    <scope>NUCLEOTIDE SEQUENCE</scope>
    <source>
        <strain evidence="13">UoL-WK</strain>
    </source>
</reference>
<dbReference type="OrthoDB" id="421393at2759"/>
<dbReference type="GO" id="GO:0051539">
    <property type="term" value="F:4 iron, 4 sulfur cluster binding"/>
    <property type="evidence" value="ECO:0007669"/>
    <property type="project" value="UniProtKB-KW"/>
</dbReference>
<keyword evidence="5" id="KW-0639">Primosome</keyword>
<evidence type="ECO:0000313" key="13">
    <source>
        <dbReference type="EMBL" id="RWS15781.1"/>
    </source>
</evidence>
<dbReference type="InterPro" id="IPR007238">
    <property type="entry name" value="DNA_primase_lsu_euk/arc"/>
</dbReference>
<protein>
    <recommendedName>
        <fullName evidence="3">DNA primase large subunit</fullName>
    </recommendedName>
</protein>
<evidence type="ECO:0000256" key="5">
    <source>
        <dbReference type="ARBA" id="ARBA00022515"/>
    </source>
</evidence>
<evidence type="ECO:0000256" key="3">
    <source>
        <dbReference type="ARBA" id="ARBA00019038"/>
    </source>
</evidence>
<comment type="cofactor">
    <cofactor evidence="1">
        <name>[4Fe-4S] cluster</name>
        <dbReference type="ChEBI" id="CHEBI:49883"/>
    </cofactor>
</comment>
<feature type="domain" description="DNA primase large subunit C-terminal" evidence="11">
    <location>
        <begin position="155"/>
        <end position="324"/>
    </location>
</feature>
<evidence type="ECO:0000256" key="10">
    <source>
        <dbReference type="ARBA" id="ARBA00023125"/>
    </source>
</evidence>
<evidence type="ECO:0000256" key="7">
    <source>
        <dbReference type="ARBA" id="ARBA00022723"/>
    </source>
</evidence>
<keyword evidence="8" id="KW-0408">Iron</keyword>
<evidence type="ECO:0000313" key="12">
    <source>
        <dbReference type="EMBL" id="RWS07646.1"/>
    </source>
</evidence>
<evidence type="ECO:0000313" key="14">
    <source>
        <dbReference type="Proteomes" id="UP000285301"/>
    </source>
</evidence>
<keyword evidence="10" id="KW-0238">DNA-binding</keyword>
<dbReference type="AlphaFoldDB" id="A0A3S3PST3"/>
<accession>A0A3S3PST3</accession>
<dbReference type="GO" id="GO:0006270">
    <property type="term" value="P:DNA replication initiation"/>
    <property type="evidence" value="ECO:0007669"/>
    <property type="project" value="TreeGrafter"/>
</dbReference>